<feature type="non-terminal residue" evidence="2">
    <location>
        <position position="927"/>
    </location>
</feature>
<feature type="region of interest" description="Disordered" evidence="1">
    <location>
        <begin position="357"/>
        <end position="376"/>
    </location>
</feature>
<feature type="compositionally biased region" description="Polar residues" evidence="1">
    <location>
        <begin position="113"/>
        <end position="125"/>
    </location>
</feature>
<accession>A0A1B6E4L7</accession>
<dbReference type="PANTHER" id="PTHR13308">
    <property type="entry name" value="NEDD4-BINDING PROTEIN 2-LIKE 1"/>
    <property type="match status" value="1"/>
</dbReference>
<dbReference type="Gene3D" id="3.40.50.300">
    <property type="entry name" value="P-loop containing nucleotide triphosphate hydrolases"/>
    <property type="match status" value="1"/>
</dbReference>
<sequence length="927" mass="104861">MGDNQASFFKDNVCKHLQDMFKNILDPSIIQDIIQSRDYDFDSSLDDLMILTNGSNDPQIINSLDVPQTAADKTSSEDESLGENEDQVRSPDVKQACNLSSGKDENESRLSERLNTSQTPPNNANKNDDRNVCEYLSAMGLNIINKNSKHQFSKHVEQKTFDYESFLRKYLFIKNETNVLNRVDKLIKEDVKIMVILRGCPGSGKSHLAKEVVKKFTSDPRKFREYIFSSDDYFMCRGEYVFNPENLGQAHMWNQKRVLDSIHQNVSPIIIDNTNTQAWEMKPYVVMAVENGYDLEILEPYTYWKFNVNKLFKLNIHSVPKQAIQRMVERYEQNLDSKSLLLIFGLTYSCSKKPPQLASLQKPINSPRKRGGRGRRRNKALVFEVKDGFEGLPEISPPDILTNIHSNTGIFNQTNHLENSVQNHFKSELNTSCLSNLNKISSNNINGTIDFQETKKEVYNSISESLLGTESPTFQPINFKLDKKLGFGEPMNFELEEARVVDIHSNLKLDEACGPDISVGFKLNEEHEQLNQKDHSLFATLINHFNIQSIQSDTLTTANKLDKGVNNFCENKDSICNAPNSESNIGLNNTTPILNIICNDNTHKKEVTEEHNYNIKKAIGGIGIKSYEVDPTKNDRSNHLNGTFKSVSYDGSNSNSPNILEDDMIFKNRENKHAVFNKLVCNKADRFVDQPTASYSNINYDYEEPSVSTQSNSVIETTFNKDCNIETSTEIQIDAGSKTTEPKQIEDQNNSKLAIQTVSLDGLELINDLGSKNQEKYKVLPVVDLIALLSKKKTECSSNHDVTKITKINMDGLSPKPENQTRTSDVCDILHCDIVESQGLDTVKDTQTSKPYCKITGRLDDSKKVNSSTNTSYQELSELDYSNYKILFGKNRNICENIKPDPVKNATSILLLHKGTMTSDNTNEAEL</sequence>
<reference evidence="2" key="1">
    <citation type="submission" date="2015-12" db="EMBL/GenBank/DDBJ databases">
        <title>De novo transcriptome assembly of four potential Pierce s Disease insect vectors from Arizona vineyards.</title>
        <authorList>
            <person name="Tassone E.E."/>
        </authorList>
    </citation>
    <scope>NUCLEOTIDE SEQUENCE</scope>
</reference>
<dbReference type="SUPFAM" id="SSF52540">
    <property type="entry name" value="P-loop containing nucleoside triphosphate hydrolases"/>
    <property type="match status" value="1"/>
</dbReference>
<dbReference type="InterPro" id="IPR026302">
    <property type="entry name" value="NEDD4-bd_p2"/>
</dbReference>
<feature type="compositionally biased region" description="Basic and acidic residues" evidence="1">
    <location>
        <begin position="102"/>
        <end position="112"/>
    </location>
</feature>
<evidence type="ECO:0000256" key="1">
    <source>
        <dbReference type="SAM" id="MobiDB-lite"/>
    </source>
</evidence>
<evidence type="ECO:0008006" key="3">
    <source>
        <dbReference type="Google" id="ProtNLM"/>
    </source>
</evidence>
<dbReference type="Pfam" id="PF13671">
    <property type="entry name" value="AAA_33"/>
    <property type="match status" value="1"/>
</dbReference>
<proteinExistence type="predicted"/>
<organism evidence="2">
    <name type="scientific">Clastoptera arizonana</name>
    <name type="common">Arizona spittle bug</name>
    <dbReference type="NCBI Taxonomy" id="38151"/>
    <lineage>
        <taxon>Eukaryota</taxon>
        <taxon>Metazoa</taxon>
        <taxon>Ecdysozoa</taxon>
        <taxon>Arthropoda</taxon>
        <taxon>Hexapoda</taxon>
        <taxon>Insecta</taxon>
        <taxon>Pterygota</taxon>
        <taxon>Neoptera</taxon>
        <taxon>Paraneoptera</taxon>
        <taxon>Hemiptera</taxon>
        <taxon>Auchenorrhyncha</taxon>
        <taxon>Cercopoidea</taxon>
        <taxon>Clastopteridae</taxon>
        <taxon>Clastoptera</taxon>
    </lineage>
</organism>
<dbReference type="PANTHER" id="PTHR13308:SF40">
    <property type="entry name" value="NEDD4-BINDING PROTEIN 2-LIKE 1"/>
    <property type="match status" value="1"/>
</dbReference>
<name>A0A1B6E4L7_9HEMI</name>
<feature type="region of interest" description="Disordered" evidence="1">
    <location>
        <begin position="68"/>
        <end position="129"/>
    </location>
</feature>
<dbReference type="EMBL" id="GEDC01004444">
    <property type="protein sequence ID" value="JAS32854.1"/>
    <property type="molecule type" value="Transcribed_RNA"/>
</dbReference>
<gene>
    <name evidence="2" type="ORF">g.26171</name>
</gene>
<dbReference type="InterPro" id="IPR027417">
    <property type="entry name" value="P-loop_NTPase"/>
</dbReference>
<evidence type="ECO:0000313" key="2">
    <source>
        <dbReference type="EMBL" id="JAS32854.1"/>
    </source>
</evidence>
<protein>
    <recommendedName>
        <fullName evidence="3">NEDD4-binding protein 2-like 2</fullName>
    </recommendedName>
</protein>
<dbReference type="AlphaFoldDB" id="A0A1B6E4L7"/>
<feature type="compositionally biased region" description="Basic residues" evidence="1">
    <location>
        <begin position="367"/>
        <end position="376"/>
    </location>
</feature>